<dbReference type="GO" id="GO:0000981">
    <property type="term" value="F:DNA-binding transcription factor activity, RNA polymerase II-specific"/>
    <property type="evidence" value="ECO:0007669"/>
    <property type="project" value="InterPro"/>
</dbReference>
<keyword evidence="4" id="KW-0804">Transcription</keyword>
<evidence type="ECO:0000313" key="8">
    <source>
        <dbReference type="Proteomes" id="UP001201262"/>
    </source>
</evidence>
<dbReference type="Proteomes" id="UP001201262">
    <property type="component" value="Unassembled WGS sequence"/>
</dbReference>
<comment type="subcellular location">
    <subcellularLocation>
        <location evidence="1">Nucleus</location>
    </subcellularLocation>
</comment>
<name>A0AAD4Q160_9EURO</name>
<gene>
    <name evidence="7" type="ORF">BGW36DRAFT_177531</name>
</gene>
<keyword evidence="3" id="KW-0805">Transcription regulation</keyword>
<dbReference type="GO" id="GO:0005634">
    <property type="term" value="C:nucleus"/>
    <property type="evidence" value="ECO:0007669"/>
    <property type="project" value="UniProtKB-SubCell"/>
</dbReference>
<dbReference type="AlphaFoldDB" id="A0AAD4Q160"/>
<dbReference type="GO" id="GO:0006351">
    <property type="term" value="P:DNA-templated transcription"/>
    <property type="evidence" value="ECO:0007669"/>
    <property type="project" value="InterPro"/>
</dbReference>
<dbReference type="GeneID" id="70239981"/>
<proteinExistence type="predicted"/>
<comment type="caution">
    <text evidence="7">The sequence shown here is derived from an EMBL/GenBank/DDBJ whole genome shotgun (WGS) entry which is preliminary data.</text>
</comment>
<keyword evidence="5" id="KW-0539">Nucleus</keyword>
<dbReference type="GO" id="GO:0003677">
    <property type="term" value="F:DNA binding"/>
    <property type="evidence" value="ECO:0007669"/>
    <property type="project" value="InterPro"/>
</dbReference>
<dbReference type="GO" id="GO:0008270">
    <property type="term" value="F:zinc ion binding"/>
    <property type="evidence" value="ECO:0007669"/>
    <property type="project" value="InterPro"/>
</dbReference>
<evidence type="ECO:0000256" key="2">
    <source>
        <dbReference type="ARBA" id="ARBA00022723"/>
    </source>
</evidence>
<evidence type="ECO:0000256" key="1">
    <source>
        <dbReference type="ARBA" id="ARBA00004123"/>
    </source>
</evidence>
<accession>A0AAD4Q160</accession>
<sequence length="531" mass="60253">MPIPEIQKNGDSDLYVAEIEDILSTKTKGASPCRGFRHDISEALEFAPAEDYLVQLEHIYFDKVHLSIPMMHQDRYFRSISLEDDARPPLYLRYAICALTASMYPKIVPVSHEIFYQAARKCLEDAEIRDQCLNSITLAQAQTWVIVGTYELTRMHFHRSYMSIGRAIRISQMMGLHLPDDVRSSRVEIFPPASLDWVGREEQRRTFWVIFCMDRFASVGHDWPMIIDEHDICITLPVSEHAFQTSSGASSITLTEALIHHGSVSLSSFSATVVMADICSRKLREARRFGLDTISGVSSDFWGRNRHLETTLNVDFCVPNHLIVSSWNWDIRLVFINIIVPSSTICVHQAAEIHAEKYGVAKELLLESKKRRVEAAEKIITILKAVSQSDLLLIHPLVAWCVYVAAAVYAKALESQPCQAQEKSLEFLLVTLFRLKAVNPLPETFLEDLTVEFCNIKDKIFALQSDSQLTNISASSTQGHLPSYDLERELVSRTQSDDITAPYFYDFGTNLELLDVLENDVSVRENEPLGF</sequence>
<keyword evidence="8" id="KW-1185">Reference proteome</keyword>
<dbReference type="SMART" id="SM00906">
    <property type="entry name" value="Fungal_trans"/>
    <property type="match status" value="1"/>
</dbReference>
<feature type="domain" description="Xylanolytic transcriptional activator regulatory" evidence="6">
    <location>
        <begin position="160"/>
        <end position="243"/>
    </location>
</feature>
<dbReference type="InterPro" id="IPR050815">
    <property type="entry name" value="TF_fung"/>
</dbReference>
<evidence type="ECO:0000256" key="5">
    <source>
        <dbReference type="ARBA" id="ARBA00023242"/>
    </source>
</evidence>
<evidence type="ECO:0000313" key="7">
    <source>
        <dbReference type="EMBL" id="KAH8697981.1"/>
    </source>
</evidence>
<dbReference type="Pfam" id="PF04082">
    <property type="entry name" value="Fungal_trans"/>
    <property type="match status" value="1"/>
</dbReference>
<evidence type="ECO:0000256" key="4">
    <source>
        <dbReference type="ARBA" id="ARBA00023163"/>
    </source>
</evidence>
<keyword evidence="2" id="KW-0479">Metal-binding</keyword>
<protein>
    <submittedName>
        <fullName evidence="7">Fungal-specific transcription factor domain-containing protein</fullName>
    </submittedName>
</protein>
<dbReference type="RefSeq" id="XP_046072682.1">
    <property type="nucleotide sequence ID" value="XM_046209694.1"/>
</dbReference>
<dbReference type="EMBL" id="JAJTJA010000006">
    <property type="protein sequence ID" value="KAH8697981.1"/>
    <property type="molecule type" value="Genomic_DNA"/>
</dbReference>
<evidence type="ECO:0000256" key="3">
    <source>
        <dbReference type="ARBA" id="ARBA00023015"/>
    </source>
</evidence>
<dbReference type="PANTHER" id="PTHR47338">
    <property type="entry name" value="ZN(II)2CYS6 TRANSCRIPTION FACTOR (EUROFUNG)-RELATED"/>
    <property type="match status" value="1"/>
</dbReference>
<evidence type="ECO:0000259" key="6">
    <source>
        <dbReference type="SMART" id="SM00906"/>
    </source>
</evidence>
<reference evidence="7" key="1">
    <citation type="submission" date="2021-12" db="EMBL/GenBank/DDBJ databases">
        <title>Convergent genome expansion in fungi linked to evolution of root-endophyte symbiosis.</title>
        <authorList>
            <consortium name="DOE Joint Genome Institute"/>
            <person name="Ke Y.-H."/>
            <person name="Bonito G."/>
            <person name="Liao H.-L."/>
            <person name="Looney B."/>
            <person name="Rojas-Flechas A."/>
            <person name="Nash J."/>
            <person name="Hameed K."/>
            <person name="Schadt C."/>
            <person name="Martin F."/>
            <person name="Crous P.W."/>
            <person name="Miettinen O."/>
            <person name="Magnuson J.K."/>
            <person name="Labbe J."/>
            <person name="Jacobson D."/>
            <person name="Doktycz M.J."/>
            <person name="Veneault-Fourrey C."/>
            <person name="Kuo A."/>
            <person name="Mondo S."/>
            <person name="Calhoun S."/>
            <person name="Riley R."/>
            <person name="Ohm R."/>
            <person name="LaButti K."/>
            <person name="Andreopoulos B."/>
            <person name="Pangilinan J."/>
            <person name="Nolan M."/>
            <person name="Tritt A."/>
            <person name="Clum A."/>
            <person name="Lipzen A."/>
            <person name="Daum C."/>
            <person name="Barry K."/>
            <person name="Grigoriev I.V."/>
            <person name="Vilgalys R."/>
        </authorList>
    </citation>
    <scope>NUCLEOTIDE SEQUENCE</scope>
    <source>
        <strain evidence="7">PMI_201</strain>
    </source>
</reference>
<organism evidence="7 8">
    <name type="scientific">Talaromyces proteolyticus</name>
    <dbReference type="NCBI Taxonomy" id="1131652"/>
    <lineage>
        <taxon>Eukaryota</taxon>
        <taxon>Fungi</taxon>
        <taxon>Dikarya</taxon>
        <taxon>Ascomycota</taxon>
        <taxon>Pezizomycotina</taxon>
        <taxon>Eurotiomycetes</taxon>
        <taxon>Eurotiomycetidae</taxon>
        <taxon>Eurotiales</taxon>
        <taxon>Trichocomaceae</taxon>
        <taxon>Talaromyces</taxon>
        <taxon>Talaromyces sect. Bacilispori</taxon>
    </lineage>
</organism>
<dbReference type="PANTHER" id="PTHR47338:SF10">
    <property type="entry name" value="TRANSCRIPTION FACTOR DOMAIN-CONTAINING PROTEIN-RELATED"/>
    <property type="match status" value="1"/>
</dbReference>
<dbReference type="InterPro" id="IPR007219">
    <property type="entry name" value="XnlR_reg_dom"/>
</dbReference>
<dbReference type="CDD" id="cd12148">
    <property type="entry name" value="fungal_TF_MHR"/>
    <property type="match status" value="1"/>
</dbReference>